<evidence type="ECO:0000313" key="1">
    <source>
        <dbReference type="EMBL" id="MCP2169238.1"/>
    </source>
</evidence>
<dbReference type="EMBL" id="JAMTCK010000017">
    <property type="protein sequence ID" value="MCP2169238.1"/>
    <property type="molecule type" value="Genomic_DNA"/>
</dbReference>
<accession>A0AAE3KNY9</accession>
<evidence type="ECO:0000313" key="2">
    <source>
        <dbReference type="Proteomes" id="UP001206128"/>
    </source>
</evidence>
<gene>
    <name evidence="1" type="ORF">LX83_006122</name>
</gene>
<name>A0AAE3KNY9_9PSEU</name>
<keyword evidence="2" id="KW-1185">Reference proteome</keyword>
<comment type="caution">
    <text evidence="1">The sequence shown here is derived from an EMBL/GenBank/DDBJ whole genome shotgun (WGS) entry which is preliminary data.</text>
</comment>
<dbReference type="RefSeq" id="WP_253777839.1">
    <property type="nucleotide sequence ID" value="NZ_JAMTCK010000017.1"/>
</dbReference>
<reference evidence="1" key="1">
    <citation type="submission" date="2022-06" db="EMBL/GenBank/DDBJ databases">
        <title>Genomic Encyclopedia of Archaeal and Bacterial Type Strains, Phase II (KMG-II): from individual species to whole genera.</title>
        <authorList>
            <person name="Goeker M."/>
        </authorList>
    </citation>
    <scope>NUCLEOTIDE SEQUENCE</scope>
    <source>
        <strain evidence="1">DSM 43935</strain>
    </source>
</reference>
<organism evidence="1 2">
    <name type="scientific">Goodfellowiella coeruleoviolacea</name>
    <dbReference type="NCBI Taxonomy" id="334858"/>
    <lineage>
        <taxon>Bacteria</taxon>
        <taxon>Bacillati</taxon>
        <taxon>Actinomycetota</taxon>
        <taxon>Actinomycetes</taxon>
        <taxon>Pseudonocardiales</taxon>
        <taxon>Pseudonocardiaceae</taxon>
        <taxon>Goodfellowiella</taxon>
    </lineage>
</organism>
<protein>
    <submittedName>
        <fullName evidence="1">Uncharacterized protein</fullName>
    </submittedName>
</protein>
<dbReference type="Proteomes" id="UP001206128">
    <property type="component" value="Unassembled WGS sequence"/>
</dbReference>
<sequence>MTRAQSVRFLRTASTMAFPEGRLLAVRRGRCYVLAPDGWTPLGTGTPAETSPLTRAEAEDWVERQGYAWERFERFPDDAAGQARDDRIGGWDE</sequence>
<proteinExistence type="predicted"/>
<dbReference type="AlphaFoldDB" id="A0AAE3KNY9"/>